<evidence type="ECO:0000256" key="2">
    <source>
        <dbReference type="ARBA" id="ARBA00022741"/>
    </source>
</evidence>
<organism evidence="8 9">
    <name type="scientific">Microvenator marinus</name>
    <dbReference type="NCBI Taxonomy" id="2600177"/>
    <lineage>
        <taxon>Bacteria</taxon>
        <taxon>Deltaproteobacteria</taxon>
        <taxon>Bradymonadales</taxon>
        <taxon>Microvenatoraceae</taxon>
        <taxon>Microvenator</taxon>
    </lineage>
</organism>
<dbReference type="GO" id="GO:0004674">
    <property type="term" value="F:protein serine/threonine kinase activity"/>
    <property type="evidence" value="ECO:0007669"/>
    <property type="project" value="UniProtKB-KW"/>
</dbReference>
<gene>
    <name evidence="8" type="ORF">FRD01_19830</name>
</gene>
<reference evidence="8 9" key="1">
    <citation type="submission" date="2019-08" db="EMBL/GenBank/DDBJ databases">
        <authorList>
            <person name="Liang Q."/>
        </authorList>
    </citation>
    <scope>NUCLEOTIDE SEQUENCE [LARGE SCALE GENOMIC DNA]</scope>
    <source>
        <strain evidence="8 9">V1718</strain>
    </source>
</reference>
<dbReference type="PANTHER" id="PTHR43289">
    <property type="entry name" value="MITOGEN-ACTIVATED PROTEIN KINASE KINASE KINASE 20-RELATED"/>
    <property type="match status" value="1"/>
</dbReference>
<dbReference type="PROSITE" id="PS00107">
    <property type="entry name" value="PROTEIN_KINASE_ATP"/>
    <property type="match status" value="1"/>
</dbReference>
<protein>
    <submittedName>
        <fullName evidence="8">Serine/threonine protein kinase</fullName>
    </submittedName>
</protein>
<dbReference type="Proteomes" id="UP000321595">
    <property type="component" value="Chromosome"/>
</dbReference>
<feature type="compositionally biased region" description="Acidic residues" evidence="6">
    <location>
        <begin position="484"/>
        <end position="497"/>
    </location>
</feature>
<evidence type="ECO:0000259" key="7">
    <source>
        <dbReference type="PROSITE" id="PS50011"/>
    </source>
</evidence>
<dbReference type="GO" id="GO:0005524">
    <property type="term" value="F:ATP binding"/>
    <property type="evidence" value="ECO:0007669"/>
    <property type="project" value="UniProtKB-UniRule"/>
</dbReference>
<evidence type="ECO:0000256" key="6">
    <source>
        <dbReference type="SAM" id="MobiDB-lite"/>
    </source>
</evidence>
<evidence type="ECO:0000256" key="5">
    <source>
        <dbReference type="PROSITE-ProRule" id="PRU10141"/>
    </source>
</evidence>
<feature type="region of interest" description="Disordered" evidence="6">
    <location>
        <begin position="150"/>
        <end position="169"/>
    </location>
</feature>
<keyword evidence="2 5" id="KW-0547">Nucleotide-binding</keyword>
<keyword evidence="4 5" id="KW-0067">ATP-binding</keyword>
<dbReference type="InterPro" id="IPR000719">
    <property type="entry name" value="Prot_kinase_dom"/>
</dbReference>
<evidence type="ECO:0000313" key="8">
    <source>
        <dbReference type="EMBL" id="QED29443.1"/>
    </source>
</evidence>
<dbReference type="KEGG" id="bbae:FRD01_19830"/>
<feature type="domain" description="Protein kinase" evidence="7">
    <location>
        <begin position="196"/>
        <end position="465"/>
    </location>
</feature>
<feature type="compositionally biased region" description="Low complexity" evidence="6">
    <location>
        <begin position="498"/>
        <end position="513"/>
    </location>
</feature>
<dbReference type="AlphaFoldDB" id="A0A5B8XZI1"/>
<dbReference type="InterPro" id="IPR017441">
    <property type="entry name" value="Protein_kinase_ATP_BS"/>
</dbReference>
<dbReference type="Gene3D" id="1.10.510.10">
    <property type="entry name" value="Transferase(Phosphotransferase) domain 1"/>
    <property type="match status" value="1"/>
</dbReference>
<feature type="compositionally biased region" description="Acidic residues" evidence="6">
    <location>
        <begin position="514"/>
        <end position="536"/>
    </location>
</feature>
<evidence type="ECO:0000313" key="9">
    <source>
        <dbReference type="Proteomes" id="UP000321595"/>
    </source>
</evidence>
<keyword evidence="8" id="KW-0723">Serine/threonine-protein kinase</keyword>
<evidence type="ECO:0000256" key="4">
    <source>
        <dbReference type="ARBA" id="ARBA00022840"/>
    </source>
</evidence>
<dbReference type="PROSITE" id="PS50011">
    <property type="entry name" value="PROTEIN_KINASE_DOM"/>
    <property type="match status" value="1"/>
</dbReference>
<accession>A0A5B8XZI1</accession>
<dbReference type="RefSeq" id="WP_146962676.1">
    <property type="nucleotide sequence ID" value="NZ_CP042467.1"/>
</dbReference>
<keyword evidence="1" id="KW-0808">Transferase</keyword>
<dbReference type="EMBL" id="CP042467">
    <property type="protein sequence ID" value="QED29443.1"/>
    <property type="molecule type" value="Genomic_DNA"/>
</dbReference>
<keyword evidence="9" id="KW-1185">Reference proteome</keyword>
<keyword evidence="3 8" id="KW-0418">Kinase</keyword>
<feature type="compositionally biased region" description="Basic and acidic residues" evidence="6">
    <location>
        <begin position="537"/>
        <end position="548"/>
    </location>
</feature>
<dbReference type="InterPro" id="IPR011009">
    <property type="entry name" value="Kinase-like_dom_sf"/>
</dbReference>
<sequence>MVDSTTKGPTLGVALDDLKIIASAIRDQNPDGSASYTAMQQTLPKLNLHLLTYIRFLENHGYAEYDRVNDSITISASTHEALHNPDVWREDVKSSLGAHLKLDDDDGLDFDVDNILEGFGEISEPNPEPLELDQDENTGPDLAIPDVDFSTEPFEPSTPPATNTMTQDPLRERRFSTGNQKAVSPESATPASSGLYERLEELGSGGMGTVFKAKQVKLDRVVALKEIKEIFDVFAGVQRSDIIARFTQIVQTQSRLIHPNIIQTIDLDTDARFPFVVMQLAPNGNLRRLIDVDGRPPLQVALKYFLQILHALSSAHDHDVTHGGIKPENVVLDSAGNALITDFGISQVVELDGSRANQVYVGVGTVAYMSPEQFRDPNASSVKSDIYSLGIMLYEMLTGKVPGRRSPMPSSFYPDIPRKLDDIFDRMSMDDQSDRYDNIDEILADLYSSKDVMKILDKRGGFVFLRDPIQYGASGLKVELAPLEDGEEAEEGEDSDLSESSADSESSELSESSAGEDSEADEEESEEGAEGEEEGDVLNKLDKYGKLFEEEDED</sequence>
<dbReference type="Gene3D" id="3.30.200.20">
    <property type="entry name" value="Phosphorylase Kinase, domain 1"/>
    <property type="match status" value="1"/>
</dbReference>
<dbReference type="SUPFAM" id="SSF56112">
    <property type="entry name" value="Protein kinase-like (PK-like)"/>
    <property type="match status" value="1"/>
</dbReference>
<dbReference type="OrthoDB" id="5378132at2"/>
<feature type="region of interest" description="Disordered" evidence="6">
    <location>
        <begin position="484"/>
        <end position="554"/>
    </location>
</feature>
<proteinExistence type="predicted"/>
<feature type="binding site" evidence="5">
    <location>
        <position position="225"/>
    </location>
    <ligand>
        <name>ATP</name>
        <dbReference type="ChEBI" id="CHEBI:30616"/>
    </ligand>
</feature>
<feature type="region of interest" description="Disordered" evidence="6">
    <location>
        <begin position="119"/>
        <end position="141"/>
    </location>
</feature>
<evidence type="ECO:0000256" key="1">
    <source>
        <dbReference type="ARBA" id="ARBA00022679"/>
    </source>
</evidence>
<evidence type="ECO:0000256" key="3">
    <source>
        <dbReference type="ARBA" id="ARBA00022777"/>
    </source>
</evidence>
<dbReference type="CDD" id="cd14014">
    <property type="entry name" value="STKc_PknB_like"/>
    <property type="match status" value="1"/>
</dbReference>
<name>A0A5B8XZI1_9DELT</name>
<dbReference type="PANTHER" id="PTHR43289:SF6">
    <property type="entry name" value="SERINE_THREONINE-PROTEIN KINASE NEKL-3"/>
    <property type="match status" value="1"/>
</dbReference>
<dbReference type="Pfam" id="PF00069">
    <property type="entry name" value="Pkinase"/>
    <property type="match status" value="1"/>
</dbReference>